<feature type="chain" id="PRO_5045784322" evidence="1">
    <location>
        <begin position="36"/>
        <end position="160"/>
    </location>
</feature>
<organism evidence="2 3">
    <name type="scientific">Citrullus colocynthis</name>
    <name type="common">colocynth</name>
    <dbReference type="NCBI Taxonomy" id="252529"/>
    <lineage>
        <taxon>Eukaryota</taxon>
        <taxon>Viridiplantae</taxon>
        <taxon>Streptophyta</taxon>
        <taxon>Embryophyta</taxon>
        <taxon>Tracheophyta</taxon>
        <taxon>Spermatophyta</taxon>
        <taxon>Magnoliopsida</taxon>
        <taxon>eudicotyledons</taxon>
        <taxon>Gunneridae</taxon>
        <taxon>Pentapetalae</taxon>
        <taxon>rosids</taxon>
        <taxon>fabids</taxon>
        <taxon>Cucurbitales</taxon>
        <taxon>Cucurbitaceae</taxon>
        <taxon>Benincaseae</taxon>
        <taxon>Citrullus</taxon>
    </lineage>
</organism>
<reference evidence="2 3" key="1">
    <citation type="submission" date="2024-03" db="EMBL/GenBank/DDBJ databases">
        <authorList>
            <person name="Gkanogiannis A."/>
            <person name="Becerra Lopez-Lavalle L."/>
        </authorList>
    </citation>
    <scope>NUCLEOTIDE SEQUENCE [LARGE SCALE GENOMIC DNA]</scope>
</reference>
<proteinExistence type="predicted"/>
<sequence length="160" mass="17759">MRVRTETCSRHGAGATTALLFFFWVLLILPPASLCLHLPLPPPPPPSRKLARFSAASFRHAPPATELLDRRQSAADAAAYGDDKRLIHTGFKTETPLNNTINAHAFFASAKPHQITQCNPGLWLENYLKIAACQISRPFIFHVYVLHTTCITHSIITPHT</sequence>
<feature type="signal peptide" evidence="1">
    <location>
        <begin position="1"/>
        <end position="35"/>
    </location>
</feature>
<accession>A0ABP0XT34</accession>
<gene>
    <name evidence="2" type="ORF">CITCOLO1_LOCUS2979</name>
</gene>
<dbReference type="EMBL" id="OZ021744">
    <property type="protein sequence ID" value="CAK9311323.1"/>
    <property type="molecule type" value="Genomic_DNA"/>
</dbReference>
<evidence type="ECO:0000256" key="1">
    <source>
        <dbReference type="SAM" id="SignalP"/>
    </source>
</evidence>
<dbReference type="Proteomes" id="UP001642487">
    <property type="component" value="Chromosome 10"/>
</dbReference>
<keyword evidence="3" id="KW-1185">Reference proteome</keyword>
<keyword evidence="1" id="KW-0732">Signal</keyword>
<protein>
    <submittedName>
        <fullName evidence="2">Uncharacterized protein</fullName>
    </submittedName>
</protein>
<name>A0ABP0XT34_9ROSI</name>
<evidence type="ECO:0000313" key="3">
    <source>
        <dbReference type="Proteomes" id="UP001642487"/>
    </source>
</evidence>
<evidence type="ECO:0000313" key="2">
    <source>
        <dbReference type="EMBL" id="CAK9311323.1"/>
    </source>
</evidence>